<feature type="non-terminal residue" evidence="2">
    <location>
        <position position="1"/>
    </location>
</feature>
<name>A0A401PPX6_SCYTO</name>
<feature type="compositionally biased region" description="Polar residues" evidence="1">
    <location>
        <begin position="58"/>
        <end position="70"/>
    </location>
</feature>
<dbReference type="AlphaFoldDB" id="A0A401PPX6"/>
<organism evidence="2 3">
    <name type="scientific">Scyliorhinus torazame</name>
    <name type="common">Cloudy catshark</name>
    <name type="synonym">Catulus torazame</name>
    <dbReference type="NCBI Taxonomy" id="75743"/>
    <lineage>
        <taxon>Eukaryota</taxon>
        <taxon>Metazoa</taxon>
        <taxon>Chordata</taxon>
        <taxon>Craniata</taxon>
        <taxon>Vertebrata</taxon>
        <taxon>Chondrichthyes</taxon>
        <taxon>Elasmobranchii</taxon>
        <taxon>Galeomorphii</taxon>
        <taxon>Galeoidea</taxon>
        <taxon>Carcharhiniformes</taxon>
        <taxon>Scyliorhinidae</taxon>
        <taxon>Scyliorhinus</taxon>
    </lineage>
</organism>
<dbReference type="STRING" id="75743.A0A401PPX6"/>
<reference evidence="2 3" key="1">
    <citation type="journal article" date="2018" name="Nat. Ecol. Evol.">
        <title>Shark genomes provide insights into elasmobranch evolution and the origin of vertebrates.</title>
        <authorList>
            <person name="Hara Y"/>
            <person name="Yamaguchi K"/>
            <person name="Onimaru K"/>
            <person name="Kadota M"/>
            <person name="Koyanagi M"/>
            <person name="Keeley SD"/>
            <person name="Tatsumi K"/>
            <person name="Tanaka K"/>
            <person name="Motone F"/>
            <person name="Kageyama Y"/>
            <person name="Nozu R"/>
            <person name="Adachi N"/>
            <person name="Nishimura O"/>
            <person name="Nakagawa R"/>
            <person name="Tanegashima C"/>
            <person name="Kiyatake I"/>
            <person name="Matsumoto R"/>
            <person name="Murakumo K"/>
            <person name="Nishida K"/>
            <person name="Terakita A"/>
            <person name="Kuratani S"/>
            <person name="Sato K"/>
            <person name="Hyodo S Kuraku.S."/>
        </authorList>
    </citation>
    <scope>NUCLEOTIDE SEQUENCE [LARGE SCALE GENOMIC DNA]</scope>
</reference>
<sequence length="304" mass="33237">EPASNCESTNPSHSTSCHCTTGEEDNRLIEMSLLSSKRISSSEGSQIQAPAPGEDDQTTGTGTSEHSQIQAPAPGEDDQTTETGTSEQSQIQTPAPGEGDQTTGTGTSERSQIQAPAPGEDDQTTGTGTCERSQIQAPAPGEDDQTIETDTSEQSSTQDHSKREDDQTIVTGTDLISTISEFLTKCDDFQLFRLTKFYRDRLEQAIEEGVDRVSSLLTDEWVFSGQEHQKITELVEKGNRAGSSKLLLNLVMEKGSLVRRVMWESFVKVRHGVPKLDKILKELQEFGMNMKQDASKISNHLKGK</sequence>
<evidence type="ECO:0000256" key="1">
    <source>
        <dbReference type="SAM" id="MobiDB-lite"/>
    </source>
</evidence>
<feature type="compositionally biased region" description="Low complexity" evidence="1">
    <location>
        <begin position="81"/>
        <end position="90"/>
    </location>
</feature>
<dbReference type="EMBL" id="BFAA01016281">
    <property type="protein sequence ID" value="GCB75179.1"/>
    <property type="molecule type" value="Genomic_DNA"/>
</dbReference>
<feature type="compositionally biased region" description="Polar residues" evidence="1">
    <location>
        <begin position="124"/>
        <end position="136"/>
    </location>
</feature>
<feature type="compositionally biased region" description="Acidic residues" evidence="1">
    <location>
        <begin position="141"/>
        <end position="151"/>
    </location>
</feature>
<feature type="compositionally biased region" description="Polar residues" evidence="1">
    <location>
        <begin position="1"/>
        <end position="19"/>
    </location>
</feature>
<proteinExistence type="predicted"/>
<feature type="region of interest" description="Disordered" evidence="1">
    <location>
        <begin position="1"/>
        <end position="166"/>
    </location>
</feature>
<evidence type="ECO:0000313" key="2">
    <source>
        <dbReference type="EMBL" id="GCB75179.1"/>
    </source>
</evidence>
<feature type="compositionally biased region" description="Polar residues" evidence="1">
    <location>
        <begin position="100"/>
        <end position="114"/>
    </location>
</feature>
<comment type="caution">
    <text evidence="2">The sequence shown here is derived from an EMBL/GenBank/DDBJ whole genome shotgun (WGS) entry which is preliminary data.</text>
</comment>
<dbReference type="OrthoDB" id="9946215at2759"/>
<evidence type="ECO:0008006" key="4">
    <source>
        <dbReference type="Google" id="ProtNLM"/>
    </source>
</evidence>
<dbReference type="Proteomes" id="UP000288216">
    <property type="component" value="Unassembled WGS sequence"/>
</dbReference>
<protein>
    <recommendedName>
        <fullName evidence="4">CARD domain-containing protein</fullName>
    </recommendedName>
</protein>
<accession>A0A401PPX6</accession>
<keyword evidence="3" id="KW-1185">Reference proteome</keyword>
<feature type="compositionally biased region" description="Low complexity" evidence="1">
    <location>
        <begin position="32"/>
        <end position="45"/>
    </location>
</feature>
<evidence type="ECO:0000313" key="3">
    <source>
        <dbReference type="Proteomes" id="UP000288216"/>
    </source>
</evidence>
<gene>
    <name evidence="2" type="ORF">scyTo_0020331</name>
</gene>